<accession>A0A4Y9ZGE0</accession>
<gene>
    <name evidence="2" type="ORF">EWM64_g10773</name>
</gene>
<dbReference type="InterPro" id="IPR001650">
    <property type="entry name" value="Helicase_C-like"/>
</dbReference>
<dbReference type="Gene3D" id="3.40.50.300">
    <property type="entry name" value="P-loop containing nucleotide triphosphate hydrolases"/>
    <property type="match status" value="1"/>
</dbReference>
<dbReference type="PROSITE" id="PS51194">
    <property type="entry name" value="HELICASE_CTER"/>
    <property type="match status" value="1"/>
</dbReference>
<proteinExistence type="predicted"/>
<evidence type="ECO:0000313" key="3">
    <source>
        <dbReference type="Proteomes" id="UP000298061"/>
    </source>
</evidence>
<reference evidence="2 3" key="1">
    <citation type="submission" date="2019-02" db="EMBL/GenBank/DDBJ databases">
        <title>Genome sequencing of the rare red list fungi Hericium alpestre (H. flagellum).</title>
        <authorList>
            <person name="Buettner E."/>
            <person name="Kellner H."/>
        </authorList>
    </citation>
    <scope>NUCLEOTIDE SEQUENCE [LARGE SCALE GENOMIC DNA]</scope>
    <source>
        <strain evidence="2 3">DSM 108284</strain>
    </source>
</reference>
<evidence type="ECO:0000259" key="1">
    <source>
        <dbReference type="PROSITE" id="PS51194"/>
    </source>
</evidence>
<dbReference type="Proteomes" id="UP000298061">
    <property type="component" value="Unassembled WGS sequence"/>
</dbReference>
<evidence type="ECO:0000313" key="2">
    <source>
        <dbReference type="EMBL" id="TFY73240.1"/>
    </source>
</evidence>
<dbReference type="EMBL" id="SFCI01003120">
    <property type="protein sequence ID" value="TFY73240.1"/>
    <property type="molecule type" value="Genomic_DNA"/>
</dbReference>
<dbReference type="Pfam" id="PF00271">
    <property type="entry name" value="Helicase_C"/>
    <property type="match status" value="1"/>
</dbReference>
<feature type="domain" description="Helicase C-terminal" evidence="1">
    <location>
        <begin position="23"/>
        <end position="184"/>
    </location>
</feature>
<dbReference type="AlphaFoldDB" id="A0A4Y9ZGE0"/>
<name>A0A4Y9ZGE0_9AGAM</name>
<dbReference type="InterPro" id="IPR027417">
    <property type="entry name" value="P-loop_NTPase"/>
</dbReference>
<dbReference type="OrthoDB" id="3269685at2759"/>
<sequence>MRPDIQLLIHVLTARLGGWNFPDLDWVLERNRKTIIFCKTILLGFRVMVYLWLRAPSFPDRATCIHSYNSLNSVTYNTRTQELMLTPGSRLQIIIATDSLSQGVNAPDIHDVITMGQPTNPDEFFQRIGRAGRDCTVVTDAQGMMYVPASAHKTAREVLGLADENPSCREKKLPEMHDGIAQLLLAPCLRKEQDLLYDNPSSDPPCTCPLCASHPLLSCSIPCNCSGCVIDPGDIKPKPVNFFIEDPASMFVTRPRCLKAHEITVARQHLIEHCWTVWEAADEVKAALEPPELYLPDEMITVLLERFLALDEPSDLDSLLQLNPYAQKGRDQLWATIRNI</sequence>
<keyword evidence="3" id="KW-1185">Reference proteome</keyword>
<organism evidence="2 3">
    <name type="scientific">Hericium alpestre</name>
    <dbReference type="NCBI Taxonomy" id="135208"/>
    <lineage>
        <taxon>Eukaryota</taxon>
        <taxon>Fungi</taxon>
        <taxon>Dikarya</taxon>
        <taxon>Basidiomycota</taxon>
        <taxon>Agaricomycotina</taxon>
        <taxon>Agaricomycetes</taxon>
        <taxon>Russulales</taxon>
        <taxon>Hericiaceae</taxon>
        <taxon>Hericium</taxon>
    </lineage>
</organism>
<protein>
    <recommendedName>
        <fullName evidence="1">Helicase C-terminal domain-containing protein</fullName>
    </recommendedName>
</protein>
<dbReference type="SUPFAM" id="SSF52540">
    <property type="entry name" value="P-loop containing nucleoside triphosphate hydrolases"/>
    <property type="match status" value="1"/>
</dbReference>
<comment type="caution">
    <text evidence="2">The sequence shown here is derived from an EMBL/GenBank/DDBJ whole genome shotgun (WGS) entry which is preliminary data.</text>
</comment>
<dbReference type="STRING" id="135208.A0A4Y9ZGE0"/>
<dbReference type="SMART" id="SM00490">
    <property type="entry name" value="HELICc"/>
    <property type="match status" value="1"/>
</dbReference>